<feature type="transmembrane region" description="Helical" evidence="1">
    <location>
        <begin position="204"/>
        <end position="225"/>
    </location>
</feature>
<keyword evidence="1" id="KW-0472">Membrane</keyword>
<gene>
    <name evidence="3" type="ORF">DXT99_20265</name>
</gene>
<feature type="transmembrane region" description="Helical" evidence="1">
    <location>
        <begin position="156"/>
        <end position="174"/>
    </location>
</feature>
<dbReference type="OrthoDB" id="877230at2"/>
<dbReference type="GO" id="GO:0004175">
    <property type="term" value="F:endopeptidase activity"/>
    <property type="evidence" value="ECO:0007669"/>
    <property type="project" value="UniProtKB-ARBA"/>
</dbReference>
<dbReference type="Pfam" id="PF02517">
    <property type="entry name" value="Rce1-like"/>
    <property type="match status" value="1"/>
</dbReference>
<name>A0A3D8L7H0_9BACT</name>
<reference evidence="4" key="1">
    <citation type="submission" date="2018-08" db="EMBL/GenBank/DDBJ databases">
        <authorList>
            <person name="Liu Z.-W."/>
            <person name="Du Z.-J."/>
        </authorList>
    </citation>
    <scope>NUCLEOTIDE SEQUENCE [LARGE SCALE GENOMIC DNA]</scope>
    <source>
        <strain evidence="4">H4X</strain>
    </source>
</reference>
<dbReference type="Proteomes" id="UP000256708">
    <property type="component" value="Unassembled WGS sequence"/>
</dbReference>
<keyword evidence="3" id="KW-0645">Protease</keyword>
<keyword evidence="1" id="KW-1133">Transmembrane helix</keyword>
<keyword evidence="3" id="KW-0482">Metalloprotease</keyword>
<accession>A0A3D8L7H0</accession>
<protein>
    <submittedName>
        <fullName evidence="3">CPBP family intramembrane metalloprotease</fullName>
    </submittedName>
</protein>
<dbReference type="RefSeq" id="WP_115567412.1">
    <property type="nucleotide sequence ID" value="NZ_QRGR01000025.1"/>
</dbReference>
<dbReference type="GO" id="GO:0080120">
    <property type="term" value="P:CAAX-box protein maturation"/>
    <property type="evidence" value="ECO:0007669"/>
    <property type="project" value="UniProtKB-ARBA"/>
</dbReference>
<evidence type="ECO:0000313" key="4">
    <source>
        <dbReference type="Proteomes" id="UP000256708"/>
    </source>
</evidence>
<dbReference type="GO" id="GO:0006508">
    <property type="term" value="P:proteolysis"/>
    <property type="evidence" value="ECO:0007669"/>
    <property type="project" value="UniProtKB-KW"/>
</dbReference>
<organism evidence="3 4">
    <name type="scientific">Pontibacter diazotrophicus</name>
    <dbReference type="NCBI Taxonomy" id="1400979"/>
    <lineage>
        <taxon>Bacteria</taxon>
        <taxon>Pseudomonadati</taxon>
        <taxon>Bacteroidota</taxon>
        <taxon>Cytophagia</taxon>
        <taxon>Cytophagales</taxon>
        <taxon>Hymenobacteraceae</taxon>
        <taxon>Pontibacter</taxon>
    </lineage>
</organism>
<proteinExistence type="predicted"/>
<keyword evidence="1" id="KW-0812">Transmembrane</keyword>
<comment type="caution">
    <text evidence="3">The sequence shown here is derived from an EMBL/GenBank/DDBJ whole genome shotgun (WGS) entry which is preliminary data.</text>
</comment>
<evidence type="ECO:0000313" key="3">
    <source>
        <dbReference type="EMBL" id="RDV13355.1"/>
    </source>
</evidence>
<feature type="transmembrane region" description="Helical" evidence="1">
    <location>
        <begin position="51"/>
        <end position="69"/>
    </location>
</feature>
<feature type="domain" description="CAAX prenyl protease 2/Lysostaphin resistance protein A-like" evidence="2">
    <location>
        <begin position="120"/>
        <end position="217"/>
    </location>
</feature>
<keyword evidence="3" id="KW-0378">Hydrolase</keyword>
<sequence length="227" mass="25197">MYQSWQGVKSLTISRKRPVLLALISFLVYFASVVAGSIIQKALGLKLQMGWGQQIASILIVLIFASFFKRPKELLGLSIPKHNQWLLISVLTALFIITVSVIAKMIGDAPAELESVEYYIYEATMPGLGEELGLRGLVFGFLLYYAKQHDFSSKGIWTLIIVQALPFGFLHLFQTSGMEAVLIFIYTTVAAIALAWLRAKTGSVIPSIIAHNIINVFGSLIYYFLMA</sequence>
<feature type="transmembrane region" description="Helical" evidence="1">
    <location>
        <begin position="85"/>
        <end position="106"/>
    </location>
</feature>
<feature type="transmembrane region" description="Helical" evidence="1">
    <location>
        <begin position="180"/>
        <end position="197"/>
    </location>
</feature>
<dbReference type="GO" id="GO:0008237">
    <property type="term" value="F:metallopeptidase activity"/>
    <property type="evidence" value="ECO:0007669"/>
    <property type="project" value="UniProtKB-KW"/>
</dbReference>
<feature type="transmembrane region" description="Helical" evidence="1">
    <location>
        <begin position="20"/>
        <end position="39"/>
    </location>
</feature>
<dbReference type="EMBL" id="QRGR01000025">
    <property type="protein sequence ID" value="RDV13355.1"/>
    <property type="molecule type" value="Genomic_DNA"/>
</dbReference>
<evidence type="ECO:0000259" key="2">
    <source>
        <dbReference type="Pfam" id="PF02517"/>
    </source>
</evidence>
<keyword evidence="4" id="KW-1185">Reference proteome</keyword>
<dbReference type="InterPro" id="IPR003675">
    <property type="entry name" value="Rce1/LyrA-like_dom"/>
</dbReference>
<evidence type="ECO:0000256" key="1">
    <source>
        <dbReference type="SAM" id="Phobius"/>
    </source>
</evidence>
<dbReference type="AlphaFoldDB" id="A0A3D8L7H0"/>